<evidence type="ECO:0000313" key="1">
    <source>
        <dbReference type="EMBL" id="MFM9649949.1"/>
    </source>
</evidence>
<protein>
    <submittedName>
        <fullName evidence="1">Uncharacterized protein</fullName>
    </submittedName>
</protein>
<gene>
    <name evidence="1" type="ORF">ACKI1S_27850</name>
</gene>
<evidence type="ECO:0000313" key="2">
    <source>
        <dbReference type="Proteomes" id="UP001631993"/>
    </source>
</evidence>
<reference evidence="1 2" key="1">
    <citation type="submission" date="2024-12" db="EMBL/GenBank/DDBJ databases">
        <title>Forecasting of Potato common scab and diversities of Pathogenic streptomyces spp. in china.</title>
        <authorList>
            <person name="Handique U."/>
            <person name="Wu J."/>
        </authorList>
    </citation>
    <scope>NUCLEOTIDE SEQUENCE [LARGE SCALE GENOMIC DNA]</scope>
    <source>
        <strain evidence="1 2">ZRIMU1585</strain>
    </source>
</reference>
<dbReference type="Proteomes" id="UP001631993">
    <property type="component" value="Unassembled WGS sequence"/>
</dbReference>
<proteinExistence type="predicted"/>
<organism evidence="1 2">
    <name type="scientific">Streptomyces galilaeus</name>
    <dbReference type="NCBI Taxonomy" id="33899"/>
    <lineage>
        <taxon>Bacteria</taxon>
        <taxon>Bacillati</taxon>
        <taxon>Actinomycetota</taxon>
        <taxon>Actinomycetes</taxon>
        <taxon>Kitasatosporales</taxon>
        <taxon>Streptomycetaceae</taxon>
        <taxon>Streptomyces</taxon>
    </lineage>
</organism>
<comment type="caution">
    <text evidence="1">The sequence shown here is derived from an EMBL/GenBank/DDBJ whole genome shotgun (WGS) entry which is preliminary data.</text>
</comment>
<dbReference type="EMBL" id="JBJVNE010000014">
    <property type="protein sequence ID" value="MFM9649949.1"/>
    <property type="molecule type" value="Genomic_DNA"/>
</dbReference>
<sequence length="56" mass="6151">MALVPVEIVNNSGQTVRRMVEEGGEDLAYLKTLVRREDLESVKVLTPAAARKPATK</sequence>
<name>A0ABW9IQ74_STRGJ</name>
<dbReference type="RefSeq" id="WP_409097715.1">
    <property type="nucleotide sequence ID" value="NZ_JBJVNE010000014.1"/>
</dbReference>
<keyword evidence="2" id="KW-1185">Reference proteome</keyword>
<accession>A0ABW9IQ74</accession>